<protein>
    <submittedName>
        <fullName evidence="1">Uncharacterized protein</fullName>
    </submittedName>
</protein>
<keyword evidence="2" id="KW-1185">Reference proteome</keyword>
<sequence>MFLQPNNLPLPKATLFHVSMCIETSASGVGSSLHQIAFRFGSVRGCTVRSTTLKWLPLLLVMIQRNSPSSGIYQRKTRKLTDEEERKAFLANEIVVYD</sequence>
<gene>
    <name evidence="1" type="ORF">LITE_LOCUS36642</name>
</gene>
<comment type="caution">
    <text evidence="1">The sequence shown here is derived from an EMBL/GenBank/DDBJ whole genome shotgun (WGS) entry which is preliminary data.</text>
</comment>
<name>A0AAV0P4I9_9ROSI</name>
<dbReference type="EMBL" id="CAMGYJ010000008">
    <property type="protein sequence ID" value="CAI0465525.1"/>
    <property type="molecule type" value="Genomic_DNA"/>
</dbReference>
<dbReference type="AlphaFoldDB" id="A0AAV0P4I9"/>
<organism evidence="1 2">
    <name type="scientific">Linum tenue</name>
    <dbReference type="NCBI Taxonomy" id="586396"/>
    <lineage>
        <taxon>Eukaryota</taxon>
        <taxon>Viridiplantae</taxon>
        <taxon>Streptophyta</taxon>
        <taxon>Embryophyta</taxon>
        <taxon>Tracheophyta</taxon>
        <taxon>Spermatophyta</taxon>
        <taxon>Magnoliopsida</taxon>
        <taxon>eudicotyledons</taxon>
        <taxon>Gunneridae</taxon>
        <taxon>Pentapetalae</taxon>
        <taxon>rosids</taxon>
        <taxon>fabids</taxon>
        <taxon>Malpighiales</taxon>
        <taxon>Linaceae</taxon>
        <taxon>Linum</taxon>
    </lineage>
</organism>
<dbReference type="Proteomes" id="UP001154282">
    <property type="component" value="Unassembled WGS sequence"/>
</dbReference>
<evidence type="ECO:0000313" key="1">
    <source>
        <dbReference type="EMBL" id="CAI0465525.1"/>
    </source>
</evidence>
<proteinExistence type="predicted"/>
<reference evidence="1" key="1">
    <citation type="submission" date="2022-08" db="EMBL/GenBank/DDBJ databases">
        <authorList>
            <person name="Gutierrez-Valencia J."/>
        </authorList>
    </citation>
    <scope>NUCLEOTIDE SEQUENCE</scope>
</reference>
<accession>A0AAV0P4I9</accession>
<evidence type="ECO:0000313" key="2">
    <source>
        <dbReference type="Proteomes" id="UP001154282"/>
    </source>
</evidence>